<evidence type="ECO:0000313" key="16">
    <source>
        <dbReference type="EMBL" id="CAH1271330.1"/>
    </source>
</evidence>
<dbReference type="Pfam" id="PF02931">
    <property type="entry name" value="Neur_chan_LBD"/>
    <property type="match status" value="1"/>
</dbReference>
<keyword evidence="17" id="KW-1185">Reference proteome</keyword>
<evidence type="ECO:0000256" key="2">
    <source>
        <dbReference type="ARBA" id="ARBA00004479"/>
    </source>
</evidence>
<dbReference type="Pfam" id="PF00084">
    <property type="entry name" value="Sushi"/>
    <property type="match status" value="1"/>
</dbReference>
<dbReference type="PROSITE" id="PS01180">
    <property type="entry name" value="CUB"/>
    <property type="match status" value="1"/>
</dbReference>
<dbReference type="Proteomes" id="UP000838412">
    <property type="component" value="Chromosome 8"/>
</dbReference>
<evidence type="ECO:0000256" key="8">
    <source>
        <dbReference type="PROSITE-ProRule" id="PRU00121"/>
    </source>
</evidence>
<dbReference type="InterPro" id="IPR000859">
    <property type="entry name" value="CUB_dom"/>
</dbReference>
<evidence type="ECO:0000259" key="14">
    <source>
        <dbReference type="PROSITE" id="PS50070"/>
    </source>
</evidence>
<dbReference type="PROSITE" id="PS50038">
    <property type="entry name" value="FZ"/>
    <property type="match status" value="1"/>
</dbReference>
<dbReference type="PANTHER" id="PTHR46335:SF1">
    <property type="entry name" value="CUBILIN"/>
    <property type="match status" value="1"/>
</dbReference>
<keyword evidence="10" id="KW-0812">Transmembrane</keyword>
<evidence type="ECO:0000259" key="15">
    <source>
        <dbReference type="PROSITE" id="PS50923"/>
    </source>
</evidence>
<dbReference type="SUPFAM" id="SSF63712">
    <property type="entry name" value="Nicotinic receptor ligand binding domain-like"/>
    <property type="match status" value="1"/>
</dbReference>
<feature type="domain" description="Kringle" evidence="14">
    <location>
        <begin position="273"/>
        <end position="358"/>
    </location>
</feature>
<dbReference type="SUPFAM" id="SSF63501">
    <property type="entry name" value="Frizzled cysteine-rich domain"/>
    <property type="match status" value="1"/>
</dbReference>
<sequence>MDWQRMDALFVVLLVSVTFVCGQQGATSPPRPEGTTTPIVFRAERGSFEAFESPGYPDEYPNSMNITWRIEARNDDDVVHLAFDHFDLERPDVNEDCSWDFVAVYDGINDLKGKFCGNVLPPEIKSSSNVLSVVFTSDFSAARAGFRARYWATSNAEENSGPEAAPSEFNEHCKHLGFDSVTFPNFYGNGSVEETLASRQWQEMVSVNSSCHPQIQLFLCSLLMPRFTESRKQLPCQSWCHEVRTSCGPSIDIDCQRLPFNATECVNLDPPEDCYYGNGANYRGKGTLPENRCLNWTSPEVFGPMVIPLWAQWADIRENYCRNYLPDVSSVLEPFCFVKDVWDEQEVFSSEPCGLKPCNERGCGPPPWVSRGSTHPVKNFYRIGEHVSISCDVGYIMEEEDMWMTCTGEDTWSKEQPNCAVDHRLRLTNTLLDSKRYNPQLAPSRHMVNVTFEAAVVDIIDADEKNEDLFSSIAFKLQWKDNRLSWTHDQNGDVRELSLSRNLVWIPKVFLHRNGDARFRDFSDGTVTVTSAGIVEWDVIDVLTTTCDLDSTLFPFDSMECPVCLGIDTRVVRFDCQKSTNITRSQSVIKRFMTCGEEDAMEADEWLAGWKIDVNEGLACIKMKFDRIPTAHFCTTLSPVIILSVLMCITFVLPTDKGDRLSFGMTILLSMVVSLVFISDVLPTKGSMPVVAVLVIVYMCMMGFFVLVSVMIIRISSREKDLPPVVKKVFLRYLARLVFLGDLTKAQYGRTVLTVNEDDFEMVEGLTGKDSKPSKASEAEQGHLEVLLSLKESINDLSKAVESFGTSGQPKTTEASKDETVKTDYHQLVKVLDRLCLILYVFGWIIAIPIVRFSKA</sequence>
<keyword evidence="3" id="KW-0597">Phosphoprotein</keyword>
<dbReference type="Gene3D" id="2.70.170.10">
    <property type="entry name" value="Neurotransmitter-gated ion-channel ligand-binding domain"/>
    <property type="match status" value="1"/>
</dbReference>
<dbReference type="CDD" id="cd07066">
    <property type="entry name" value="CRD_FZ"/>
    <property type="match status" value="1"/>
</dbReference>
<dbReference type="InterPro" id="IPR006202">
    <property type="entry name" value="Neur_chan_lig-bd"/>
</dbReference>
<dbReference type="Gene3D" id="1.10.2000.10">
    <property type="entry name" value="Frizzled cysteine-rich domain"/>
    <property type="match status" value="1"/>
</dbReference>
<dbReference type="SMART" id="SM00042">
    <property type="entry name" value="CUB"/>
    <property type="match status" value="1"/>
</dbReference>
<dbReference type="InterPro" id="IPR000001">
    <property type="entry name" value="Kringle"/>
</dbReference>
<dbReference type="CDD" id="cd00041">
    <property type="entry name" value="CUB"/>
    <property type="match status" value="1"/>
</dbReference>
<dbReference type="SMART" id="SM00063">
    <property type="entry name" value="FRI"/>
    <property type="match status" value="1"/>
</dbReference>
<dbReference type="PANTHER" id="PTHR46335">
    <property type="entry name" value="CUBILIN"/>
    <property type="match status" value="1"/>
</dbReference>
<dbReference type="InterPro" id="IPR038050">
    <property type="entry name" value="Neuro_actylchol_rec"/>
</dbReference>
<keyword evidence="6" id="KW-0067">ATP-binding</keyword>
<dbReference type="Pfam" id="PF00431">
    <property type="entry name" value="CUB"/>
    <property type="match status" value="1"/>
</dbReference>
<dbReference type="CDD" id="cd18989">
    <property type="entry name" value="LGIC_ECD_cation"/>
    <property type="match status" value="1"/>
</dbReference>
<dbReference type="SUPFAM" id="SSF49854">
    <property type="entry name" value="Spermadhesin, CUB domain"/>
    <property type="match status" value="1"/>
</dbReference>
<feature type="domain" description="Sushi" evidence="15">
    <location>
        <begin position="361"/>
        <end position="421"/>
    </location>
</feature>
<keyword evidence="7 9" id="KW-1015">Disulfide bond</keyword>
<dbReference type="GO" id="GO:0005524">
    <property type="term" value="F:ATP binding"/>
    <property type="evidence" value="ECO:0007669"/>
    <property type="project" value="UniProtKB-KW"/>
</dbReference>
<keyword evidence="5" id="KW-0547">Nucleotide-binding</keyword>
<dbReference type="InterPro" id="IPR038178">
    <property type="entry name" value="Kringle_sf"/>
</dbReference>
<evidence type="ECO:0000256" key="6">
    <source>
        <dbReference type="ARBA" id="ARBA00022840"/>
    </source>
</evidence>
<feature type="transmembrane region" description="Helical" evidence="10">
    <location>
        <begin position="630"/>
        <end position="653"/>
    </location>
</feature>
<feature type="transmembrane region" description="Helical" evidence="10">
    <location>
        <begin position="690"/>
        <end position="713"/>
    </location>
</feature>
<dbReference type="PROSITE" id="PS50070">
    <property type="entry name" value="KRINGLE_2"/>
    <property type="match status" value="1"/>
</dbReference>
<dbReference type="AlphaFoldDB" id="A0A8K0F258"/>
<dbReference type="GO" id="GO:0005230">
    <property type="term" value="F:extracellular ligand-gated monoatomic ion channel activity"/>
    <property type="evidence" value="ECO:0007669"/>
    <property type="project" value="InterPro"/>
</dbReference>
<dbReference type="Gene3D" id="1.20.58.390">
    <property type="entry name" value="Neurotransmitter-gated ion-channel transmembrane domain"/>
    <property type="match status" value="1"/>
</dbReference>
<evidence type="ECO:0000259" key="13">
    <source>
        <dbReference type="PROSITE" id="PS50038"/>
    </source>
</evidence>
<evidence type="ECO:0000256" key="1">
    <source>
        <dbReference type="ARBA" id="ARBA00004141"/>
    </source>
</evidence>
<dbReference type="Pfam" id="PF02932">
    <property type="entry name" value="Neur_chan_memb"/>
    <property type="match status" value="1"/>
</dbReference>
<evidence type="ECO:0000256" key="10">
    <source>
        <dbReference type="SAM" id="Phobius"/>
    </source>
</evidence>
<keyword evidence="9" id="KW-0768">Sushi</keyword>
<feature type="disulfide bond" evidence="9">
    <location>
        <begin position="363"/>
        <end position="406"/>
    </location>
</feature>
<keyword evidence="10" id="KW-1133">Transmembrane helix</keyword>
<protein>
    <submittedName>
        <fullName evidence="16">CHRNB3 protein</fullName>
    </submittedName>
</protein>
<evidence type="ECO:0000256" key="7">
    <source>
        <dbReference type="ARBA" id="ARBA00023157"/>
    </source>
</evidence>
<dbReference type="OrthoDB" id="10029950at2759"/>
<evidence type="ECO:0000256" key="4">
    <source>
        <dbReference type="ARBA" id="ARBA00022572"/>
    </source>
</evidence>
<dbReference type="InterPro" id="IPR013806">
    <property type="entry name" value="Kringle-like"/>
</dbReference>
<keyword evidence="10" id="KW-0472">Membrane</keyword>
<dbReference type="InterPro" id="IPR036734">
    <property type="entry name" value="Neur_chan_lig-bd_sf"/>
</dbReference>
<dbReference type="Gene3D" id="2.60.120.290">
    <property type="entry name" value="Spermadhesin, CUB domain"/>
    <property type="match status" value="1"/>
</dbReference>
<dbReference type="Gene3D" id="2.10.70.10">
    <property type="entry name" value="Complement Module, domain 1"/>
    <property type="match status" value="1"/>
</dbReference>
<feature type="transmembrane region" description="Helical" evidence="10">
    <location>
        <begin position="660"/>
        <end position="678"/>
    </location>
</feature>
<dbReference type="EMBL" id="OV696693">
    <property type="protein sequence ID" value="CAH1271330.1"/>
    <property type="molecule type" value="Genomic_DNA"/>
</dbReference>
<dbReference type="CDD" id="cd00033">
    <property type="entry name" value="CCP"/>
    <property type="match status" value="1"/>
</dbReference>
<evidence type="ECO:0000256" key="9">
    <source>
        <dbReference type="PROSITE-ProRule" id="PRU00302"/>
    </source>
</evidence>
<keyword evidence="11" id="KW-0732">Signal</keyword>
<dbReference type="CDD" id="cd19051">
    <property type="entry name" value="LGIC_TM_cation"/>
    <property type="match status" value="1"/>
</dbReference>
<dbReference type="InterPro" id="IPR000436">
    <property type="entry name" value="Sushi_SCR_CCP_dom"/>
</dbReference>
<dbReference type="InterPro" id="IPR006029">
    <property type="entry name" value="Neurotrans-gated_channel_TM"/>
</dbReference>
<dbReference type="InterPro" id="IPR036790">
    <property type="entry name" value="Frizzled_dom_sf"/>
</dbReference>
<gene>
    <name evidence="16" type="primary">CHRNB3</name>
    <name evidence="16" type="ORF">BLAG_LOCUS23399</name>
</gene>
<dbReference type="SUPFAM" id="SSF57535">
    <property type="entry name" value="Complement control module/SCR domain"/>
    <property type="match status" value="1"/>
</dbReference>
<evidence type="ECO:0000256" key="3">
    <source>
        <dbReference type="ARBA" id="ARBA00022553"/>
    </source>
</evidence>
<dbReference type="GO" id="GO:0016020">
    <property type="term" value="C:membrane"/>
    <property type="evidence" value="ECO:0007669"/>
    <property type="project" value="UniProtKB-SubCell"/>
</dbReference>
<comment type="caution">
    <text evidence="8">Lacks conserved residue(s) required for the propagation of feature annotation.</text>
</comment>
<comment type="subcellular location">
    <subcellularLocation>
        <location evidence="1">Membrane</location>
        <topology evidence="1">Multi-pass membrane protein</topology>
    </subcellularLocation>
    <subcellularLocation>
        <location evidence="2">Membrane</location>
        <topology evidence="2">Single-pass type I membrane protein</topology>
    </subcellularLocation>
</comment>
<dbReference type="SMART" id="SM00130">
    <property type="entry name" value="KR"/>
    <property type="match status" value="1"/>
</dbReference>
<dbReference type="InterPro" id="IPR020067">
    <property type="entry name" value="Frizzled_dom"/>
</dbReference>
<dbReference type="InterPro" id="IPR035976">
    <property type="entry name" value="Sushi/SCR/CCP_sf"/>
</dbReference>
<name>A0A8K0F258_BRALA</name>
<dbReference type="InterPro" id="IPR035914">
    <property type="entry name" value="Sperma_CUB_dom_sf"/>
</dbReference>
<feature type="signal peptide" evidence="11">
    <location>
        <begin position="1"/>
        <end position="22"/>
    </location>
</feature>
<evidence type="ECO:0000256" key="11">
    <source>
        <dbReference type="SAM" id="SignalP"/>
    </source>
</evidence>
<evidence type="ECO:0000256" key="5">
    <source>
        <dbReference type="ARBA" id="ARBA00022741"/>
    </source>
</evidence>
<dbReference type="FunFam" id="1.20.58.390:FF:000156">
    <property type="entry name" value="Uncharacterized protein"/>
    <property type="match status" value="1"/>
</dbReference>
<dbReference type="InterPro" id="IPR036719">
    <property type="entry name" value="Neuro-gated_channel_TM_sf"/>
</dbReference>
<keyword evidence="4 8" id="KW-0420">Kringle</keyword>
<dbReference type="SMART" id="SM00032">
    <property type="entry name" value="CCP"/>
    <property type="match status" value="1"/>
</dbReference>
<accession>A0A8K0F258</accession>
<feature type="domain" description="FZ" evidence="13">
    <location>
        <begin position="173"/>
        <end position="268"/>
    </location>
</feature>
<dbReference type="Pfam" id="PF01392">
    <property type="entry name" value="Fz"/>
    <property type="match status" value="1"/>
</dbReference>
<feature type="chain" id="PRO_5035460363" evidence="11">
    <location>
        <begin position="23"/>
        <end position="856"/>
    </location>
</feature>
<dbReference type="FunFam" id="2.60.120.290:FF:000005">
    <property type="entry name" value="Procollagen C-endopeptidase enhancer 1"/>
    <property type="match status" value="1"/>
</dbReference>
<dbReference type="SUPFAM" id="SSF57440">
    <property type="entry name" value="Kringle-like"/>
    <property type="match status" value="1"/>
</dbReference>
<feature type="domain" description="CUB" evidence="12">
    <location>
        <begin position="21"/>
        <end position="153"/>
    </location>
</feature>
<evidence type="ECO:0000313" key="17">
    <source>
        <dbReference type="Proteomes" id="UP000838412"/>
    </source>
</evidence>
<reference evidence="16" key="1">
    <citation type="submission" date="2022-01" db="EMBL/GenBank/DDBJ databases">
        <authorList>
            <person name="Braso-Vives M."/>
        </authorList>
    </citation>
    <scope>NUCLEOTIDE SEQUENCE</scope>
</reference>
<evidence type="ECO:0000259" key="12">
    <source>
        <dbReference type="PROSITE" id="PS01180"/>
    </source>
</evidence>
<organism evidence="16 17">
    <name type="scientific">Branchiostoma lanceolatum</name>
    <name type="common">Common lancelet</name>
    <name type="synonym">Amphioxus lanceolatum</name>
    <dbReference type="NCBI Taxonomy" id="7740"/>
    <lineage>
        <taxon>Eukaryota</taxon>
        <taxon>Metazoa</taxon>
        <taxon>Chordata</taxon>
        <taxon>Cephalochordata</taxon>
        <taxon>Leptocardii</taxon>
        <taxon>Amphioxiformes</taxon>
        <taxon>Branchiostomatidae</taxon>
        <taxon>Branchiostoma</taxon>
    </lineage>
</organism>
<dbReference type="Gene3D" id="2.40.20.10">
    <property type="entry name" value="Plasminogen Kringle 4"/>
    <property type="match status" value="1"/>
</dbReference>
<feature type="transmembrane region" description="Helical" evidence="10">
    <location>
        <begin position="835"/>
        <end position="854"/>
    </location>
</feature>
<proteinExistence type="predicted"/>
<dbReference type="Pfam" id="PF00051">
    <property type="entry name" value="Kringle"/>
    <property type="match status" value="1"/>
</dbReference>
<dbReference type="SUPFAM" id="SSF90112">
    <property type="entry name" value="Neurotransmitter-gated ion-channel transmembrane pore"/>
    <property type="match status" value="1"/>
</dbReference>
<dbReference type="PROSITE" id="PS50923">
    <property type="entry name" value="SUSHI"/>
    <property type="match status" value="1"/>
</dbReference>